<protein>
    <submittedName>
        <fullName evidence="2">Uncharacterized protein</fullName>
    </submittedName>
</protein>
<name>C5LRC2_PERM5</name>
<feature type="region of interest" description="Disordered" evidence="1">
    <location>
        <begin position="46"/>
        <end position="85"/>
    </location>
</feature>
<dbReference type="RefSeq" id="XP_002768003.1">
    <property type="nucleotide sequence ID" value="XM_002767957.1"/>
</dbReference>
<evidence type="ECO:0000313" key="2">
    <source>
        <dbReference type="EMBL" id="EER00721.1"/>
    </source>
</evidence>
<dbReference type="Proteomes" id="UP000007800">
    <property type="component" value="Unassembled WGS sequence"/>
</dbReference>
<dbReference type="AlphaFoldDB" id="C5LRC2"/>
<dbReference type="EMBL" id="GG684714">
    <property type="protein sequence ID" value="EER00721.1"/>
    <property type="molecule type" value="Genomic_DNA"/>
</dbReference>
<sequence length="85" mass="9054">MPPRGARKEQQEVRYLPVLSDGSRTAGFFTLDDIFPEEAEEILTFADQTAAPVDEKEGDSNEGGGVKPKTADTPEDGGSKPFGGP</sequence>
<proteinExistence type="predicted"/>
<keyword evidence="3" id="KW-1185">Reference proteome</keyword>
<accession>C5LRC2</accession>
<dbReference type="InParanoid" id="C5LRC2"/>
<evidence type="ECO:0000313" key="3">
    <source>
        <dbReference type="Proteomes" id="UP000007800"/>
    </source>
</evidence>
<organism evidence="3">
    <name type="scientific">Perkinsus marinus (strain ATCC 50983 / TXsc)</name>
    <dbReference type="NCBI Taxonomy" id="423536"/>
    <lineage>
        <taxon>Eukaryota</taxon>
        <taxon>Sar</taxon>
        <taxon>Alveolata</taxon>
        <taxon>Perkinsozoa</taxon>
        <taxon>Perkinsea</taxon>
        <taxon>Perkinsida</taxon>
        <taxon>Perkinsidae</taxon>
        <taxon>Perkinsus</taxon>
    </lineage>
</organism>
<evidence type="ECO:0000256" key="1">
    <source>
        <dbReference type="SAM" id="MobiDB-lite"/>
    </source>
</evidence>
<gene>
    <name evidence="2" type="ORF">Pmar_PMAR022426</name>
</gene>
<reference evidence="2 3" key="1">
    <citation type="submission" date="2008-07" db="EMBL/GenBank/DDBJ databases">
        <authorList>
            <person name="El-Sayed N."/>
            <person name="Caler E."/>
            <person name="Inman J."/>
            <person name="Amedeo P."/>
            <person name="Hass B."/>
            <person name="Wortman J."/>
        </authorList>
    </citation>
    <scope>NUCLEOTIDE SEQUENCE [LARGE SCALE GENOMIC DNA]</scope>
    <source>
        <strain evidence="3">ATCC 50983 / TXsc</strain>
    </source>
</reference>
<dbReference type="GeneID" id="9043902"/>